<organism evidence="2 3">
    <name type="scientific">Acer yangbiense</name>
    <dbReference type="NCBI Taxonomy" id="1000413"/>
    <lineage>
        <taxon>Eukaryota</taxon>
        <taxon>Viridiplantae</taxon>
        <taxon>Streptophyta</taxon>
        <taxon>Embryophyta</taxon>
        <taxon>Tracheophyta</taxon>
        <taxon>Spermatophyta</taxon>
        <taxon>Magnoliopsida</taxon>
        <taxon>eudicotyledons</taxon>
        <taxon>Gunneridae</taxon>
        <taxon>Pentapetalae</taxon>
        <taxon>rosids</taxon>
        <taxon>malvids</taxon>
        <taxon>Sapindales</taxon>
        <taxon>Sapindaceae</taxon>
        <taxon>Hippocastanoideae</taxon>
        <taxon>Acereae</taxon>
        <taxon>Acer</taxon>
    </lineage>
</organism>
<feature type="compositionally biased region" description="Basic and acidic residues" evidence="1">
    <location>
        <begin position="155"/>
        <end position="169"/>
    </location>
</feature>
<dbReference type="EMBL" id="VAHF01000002">
    <property type="protein sequence ID" value="TXG68243.1"/>
    <property type="molecule type" value="Genomic_DNA"/>
</dbReference>
<name>A0A5C7IG67_9ROSI</name>
<proteinExistence type="predicted"/>
<evidence type="ECO:0000313" key="2">
    <source>
        <dbReference type="EMBL" id="TXG68243.1"/>
    </source>
</evidence>
<evidence type="ECO:0000313" key="3">
    <source>
        <dbReference type="Proteomes" id="UP000323000"/>
    </source>
</evidence>
<evidence type="ECO:0000256" key="1">
    <source>
        <dbReference type="SAM" id="MobiDB-lite"/>
    </source>
</evidence>
<comment type="caution">
    <text evidence="2">The sequence shown here is derived from an EMBL/GenBank/DDBJ whole genome shotgun (WGS) entry which is preliminary data.</text>
</comment>
<sequence>MLCSRAEDKAEYLKPSQLFRETMKGDYYNPVFLGFSFTDKHVRLAISDDCNANTYFDAYTRFGPSRSGFPRDDTLLEKLVDVVQWLQNDPVEKYELMGLIVDDNNSVNPTFICNQFGSLFWGITFPVERSELQKRLEVLSAEHMLQEMVDEDKEREDKDLEMKDSERKNQCKIIQ</sequence>
<feature type="region of interest" description="Disordered" evidence="1">
    <location>
        <begin position="150"/>
        <end position="175"/>
    </location>
</feature>
<gene>
    <name evidence="2" type="ORF">EZV62_003178</name>
</gene>
<keyword evidence="3" id="KW-1185">Reference proteome</keyword>
<reference evidence="3" key="1">
    <citation type="journal article" date="2019" name="Gigascience">
        <title>De novo genome assembly of the endangered Acer yangbiense, a plant species with extremely small populations endemic to Yunnan Province, China.</title>
        <authorList>
            <person name="Yang J."/>
            <person name="Wariss H.M."/>
            <person name="Tao L."/>
            <person name="Zhang R."/>
            <person name="Yun Q."/>
            <person name="Hollingsworth P."/>
            <person name="Dao Z."/>
            <person name="Luo G."/>
            <person name="Guo H."/>
            <person name="Ma Y."/>
            <person name="Sun W."/>
        </authorList>
    </citation>
    <scope>NUCLEOTIDE SEQUENCE [LARGE SCALE GENOMIC DNA]</scope>
    <source>
        <strain evidence="3">cv. Malutang</strain>
    </source>
</reference>
<dbReference type="Proteomes" id="UP000323000">
    <property type="component" value="Chromosome 2"/>
</dbReference>
<accession>A0A5C7IG67</accession>
<protein>
    <submittedName>
        <fullName evidence="2">Uncharacterized protein</fullName>
    </submittedName>
</protein>
<dbReference type="AlphaFoldDB" id="A0A5C7IG67"/>